<dbReference type="GeneID" id="20673760"/>
<protein>
    <submittedName>
        <fullName evidence="1">Uncharacterized protein</fullName>
    </submittedName>
</protein>
<evidence type="ECO:0000313" key="1">
    <source>
        <dbReference type="EMBL" id="ETW76445.1"/>
    </source>
</evidence>
<organism evidence="1 2">
    <name type="scientific">Heterobasidion irregulare (strain TC 32-1)</name>
    <dbReference type="NCBI Taxonomy" id="747525"/>
    <lineage>
        <taxon>Eukaryota</taxon>
        <taxon>Fungi</taxon>
        <taxon>Dikarya</taxon>
        <taxon>Basidiomycota</taxon>
        <taxon>Agaricomycotina</taxon>
        <taxon>Agaricomycetes</taxon>
        <taxon>Russulales</taxon>
        <taxon>Bondarzewiaceae</taxon>
        <taxon>Heterobasidion</taxon>
        <taxon>Heterobasidion annosum species complex</taxon>
    </lineage>
</organism>
<dbReference type="AlphaFoldDB" id="W4JTL0"/>
<proteinExistence type="predicted"/>
<reference evidence="1 2" key="1">
    <citation type="journal article" date="2012" name="New Phytol.">
        <title>Insight into trade-off between wood decay and parasitism from the genome of a fungal forest pathogen.</title>
        <authorList>
            <person name="Olson A."/>
            <person name="Aerts A."/>
            <person name="Asiegbu F."/>
            <person name="Belbahri L."/>
            <person name="Bouzid O."/>
            <person name="Broberg A."/>
            <person name="Canback B."/>
            <person name="Coutinho P.M."/>
            <person name="Cullen D."/>
            <person name="Dalman K."/>
            <person name="Deflorio G."/>
            <person name="van Diepen L.T."/>
            <person name="Dunand C."/>
            <person name="Duplessis S."/>
            <person name="Durling M."/>
            <person name="Gonthier P."/>
            <person name="Grimwood J."/>
            <person name="Fossdal C.G."/>
            <person name="Hansson D."/>
            <person name="Henrissat B."/>
            <person name="Hietala A."/>
            <person name="Himmelstrand K."/>
            <person name="Hoffmeister D."/>
            <person name="Hogberg N."/>
            <person name="James T.Y."/>
            <person name="Karlsson M."/>
            <person name="Kohler A."/>
            <person name="Kues U."/>
            <person name="Lee Y.H."/>
            <person name="Lin Y.C."/>
            <person name="Lind M."/>
            <person name="Lindquist E."/>
            <person name="Lombard V."/>
            <person name="Lucas S."/>
            <person name="Lunden K."/>
            <person name="Morin E."/>
            <person name="Murat C."/>
            <person name="Park J."/>
            <person name="Raffaello T."/>
            <person name="Rouze P."/>
            <person name="Salamov A."/>
            <person name="Schmutz J."/>
            <person name="Solheim H."/>
            <person name="Stahlberg J."/>
            <person name="Velez H."/>
            <person name="de Vries R.P."/>
            <person name="Wiebenga A."/>
            <person name="Woodward S."/>
            <person name="Yakovlev I."/>
            <person name="Garbelotto M."/>
            <person name="Martin F."/>
            <person name="Grigoriev I.V."/>
            <person name="Stenlid J."/>
        </authorList>
    </citation>
    <scope>NUCLEOTIDE SEQUENCE [LARGE SCALE GENOMIC DNA]</scope>
    <source>
        <strain evidence="1 2">TC 32-1</strain>
    </source>
</reference>
<dbReference type="RefSeq" id="XP_009551350.1">
    <property type="nucleotide sequence ID" value="XM_009553055.1"/>
</dbReference>
<evidence type="ECO:0000313" key="2">
    <source>
        <dbReference type="Proteomes" id="UP000030671"/>
    </source>
</evidence>
<accession>W4JTL0</accession>
<sequence length="66" mass="6916">MKCGQTEPSAAECPLVGCSQSGGDQPCLVTVSVFSTYLALFSVSPKLSKYLPQTLAQSVISGYNVK</sequence>
<dbReference type="EMBL" id="KI925464">
    <property type="protein sequence ID" value="ETW76445.1"/>
    <property type="molecule type" value="Genomic_DNA"/>
</dbReference>
<dbReference type="InParanoid" id="W4JTL0"/>
<dbReference type="HOGENOM" id="CLU_163763_1_0_1"/>
<keyword evidence="2" id="KW-1185">Reference proteome</keyword>
<gene>
    <name evidence="1" type="ORF">HETIRDRAFT_421917</name>
</gene>
<name>W4JTL0_HETIT</name>
<dbReference type="Proteomes" id="UP000030671">
    <property type="component" value="Unassembled WGS sequence"/>
</dbReference>
<dbReference type="KEGG" id="hir:HETIRDRAFT_421917"/>